<dbReference type="SMART" id="SM00862">
    <property type="entry name" value="Trans_reg_C"/>
    <property type="match status" value="1"/>
</dbReference>
<dbReference type="EMBL" id="BRLJ01000001">
    <property type="protein sequence ID" value="GKX61612.1"/>
    <property type="molecule type" value="Genomic_DNA"/>
</dbReference>
<accession>A0ABQ5LFN7</accession>
<dbReference type="Pfam" id="PF00486">
    <property type="entry name" value="Trans_reg_C"/>
    <property type="match status" value="1"/>
</dbReference>
<evidence type="ECO:0000259" key="4">
    <source>
        <dbReference type="PROSITE" id="PS51755"/>
    </source>
</evidence>
<dbReference type="SUPFAM" id="SSF46894">
    <property type="entry name" value="C-terminal effector domain of the bipartite response regulators"/>
    <property type="match status" value="1"/>
</dbReference>
<dbReference type="InterPro" id="IPR036388">
    <property type="entry name" value="WH-like_DNA-bd_sf"/>
</dbReference>
<organism evidence="5 6">
    <name type="scientific">Pragia fontium</name>
    <dbReference type="NCBI Taxonomy" id="82985"/>
    <lineage>
        <taxon>Bacteria</taxon>
        <taxon>Pseudomonadati</taxon>
        <taxon>Pseudomonadota</taxon>
        <taxon>Gammaproteobacteria</taxon>
        <taxon>Enterobacterales</taxon>
        <taxon>Budviciaceae</taxon>
        <taxon>Pragia</taxon>
    </lineage>
</organism>
<dbReference type="Proteomes" id="UP001059610">
    <property type="component" value="Unassembled WGS sequence"/>
</dbReference>
<keyword evidence="6" id="KW-1185">Reference proteome</keyword>
<evidence type="ECO:0000313" key="6">
    <source>
        <dbReference type="Proteomes" id="UP001059610"/>
    </source>
</evidence>
<name>A0ABQ5LFN7_9GAMM</name>
<feature type="DNA-binding region" description="OmpR/PhoB-type" evidence="2">
    <location>
        <begin position="2"/>
        <end position="107"/>
    </location>
</feature>
<comment type="caution">
    <text evidence="5">The sequence shown here is derived from an EMBL/GenBank/DDBJ whole genome shotgun (WGS) entry which is preliminary data.</text>
</comment>
<keyword evidence="3" id="KW-0812">Transmembrane</keyword>
<gene>
    <name evidence="5" type="ORF">SOASR032_01810</name>
</gene>
<feature type="transmembrane region" description="Helical" evidence="3">
    <location>
        <begin position="158"/>
        <end position="177"/>
    </location>
</feature>
<keyword evidence="1 2" id="KW-0238">DNA-binding</keyword>
<protein>
    <submittedName>
        <fullName evidence="5">Transcriptional regulator</fullName>
    </submittedName>
</protein>
<keyword evidence="3" id="KW-1133">Transmembrane helix</keyword>
<sequence>MTKNYLIDNKVVFYPNEHRLVPVGNHSGVETSLNLPVSRCLLLLIEHQNSIVSKDDFFDKAWMQRGTYVTANTFYQNISLLRKGLKSAGLSEEIIKTVPKKGLMLSGDVKVELYIPSFQATTASQSEKPASTPLITPGLQKEEKGITRKLNLSYRYKIGMFVISIIFLSLLMSYPFFVKQQEKYLDSYKLDSEMNGCQVYTPKKDKNLIRYVEFLQKNNITCLGSRMNTLFITMDKSAEYTSIIRCDSATISNDTQCDSEFYFRGQNEK</sequence>
<evidence type="ECO:0000256" key="1">
    <source>
        <dbReference type="ARBA" id="ARBA00023125"/>
    </source>
</evidence>
<dbReference type="PROSITE" id="PS51755">
    <property type="entry name" value="OMPR_PHOB"/>
    <property type="match status" value="1"/>
</dbReference>
<dbReference type="InterPro" id="IPR016032">
    <property type="entry name" value="Sig_transdc_resp-reg_C-effctor"/>
</dbReference>
<feature type="domain" description="OmpR/PhoB-type" evidence="4">
    <location>
        <begin position="2"/>
        <end position="107"/>
    </location>
</feature>
<proteinExistence type="predicted"/>
<keyword evidence="3" id="KW-0472">Membrane</keyword>
<dbReference type="Gene3D" id="1.10.10.10">
    <property type="entry name" value="Winged helix-like DNA-binding domain superfamily/Winged helix DNA-binding domain"/>
    <property type="match status" value="1"/>
</dbReference>
<evidence type="ECO:0000256" key="2">
    <source>
        <dbReference type="PROSITE-ProRule" id="PRU01091"/>
    </source>
</evidence>
<dbReference type="RefSeq" id="WP_261821388.1">
    <property type="nucleotide sequence ID" value="NZ_BRLJ01000001.1"/>
</dbReference>
<evidence type="ECO:0000313" key="5">
    <source>
        <dbReference type="EMBL" id="GKX61612.1"/>
    </source>
</evidence>
<evidence type="ECO:0000256" key="3">
    <source>
        <dbReference type="SAM" id="Phobius"/>
    </source>
</evidence>
<reference evidence="5" key="1">
    <citation type="submission" date="2022-06" db="EMBL/GenBank/DDBJ databases">
        <title>Draft genome sequences of Pragia fontium str. JCM24417.</title>
        <authorList>
            <person name="Wakabayashi Y."/>
            <person name="Kojima K."/>
        </authorList>
    </citation>
    <scope>NUCLEOTIDE SEQUENCE</scope>
    <source>
        <strain evidence="5">JCM 24417</strain>
    </source>
</reference>
<dbReference type="InterPro" id="IPR001867">
    <property type="entry name" value="OmpR/PhoB-type_DNA-bd"/>
</dbReference>